<feature type="transmembrane region" description="Helical" evidence="1">
    <location>
        <begin position="137"/>
        <end position="160"/>
    </location>
</feature>
<keyword evidence="1" id="KW-0812">Transmembrane</keyword>
<dbReference type="SUPFAM" id="SSF103473">
    <property type="entry name" value="MFS general substrate transporter"/>
    <property type="match status" value="1"/>
</dbReference>
<evidence type="ECO:0000313" key="2">
    <source>
        <dbReference type="EMBL" id="GGW53257.1"/>
    </source>
</evidence>
<feature type="transmembrane region" description="Helical" evidence="1">
    <location>
        <begin position="47"/>
        <end position="68"/>
    </location>
</feature>
<gene>
    <name evidence="2" type="ORF">GCM10010503_33050</name>
</gene>
<feature type="transmembrane region" description="Helical" evidence="1">
    <location>
        <begin position="361"/>
        <end position="379"/>
    </location>
</feature>
<feature type="transmembrane region" description="Helical" evidence="1">
    <location>
        <begin position="80"/>
        <end position="98"/>
    </location>
</feature>
<feature type="transmembrane region" description="Helical" evidence="1">
    <location>
        <begin position="166"/>
        <end position="186"/>
    </location>
</feature>
<dbReference type="AlphaFoldDB" id="A0A918MRM6"/>
<feature type="transmembrane region" description="Helical" evidence="1">
    <location>
        <begin position="104"/>
        <end position="125"/>
    </location>
</feature>
<dbReference type="Pfam" id="PF07690">
    <property type="entry name" value="MFS_1"/>
    <property type="match status" value="1"/>
</dbReference>
<dbReference type="PANTHER" id="PTHR23542:SF1">
    <property type="entry name" value="MAJOR FACILITATOR SUPERFAMILY (MFS) PROFILE DOMAIN-CONTAINING PROTEIN"/>
    <property type="match status" value="1"/>
</dbReference>
<dbReference type="Gene3D" id="1.20.1250.20">
    <property type="entry name" value="MFS general substrate transporter like domains"/>
    <property type="match status" value="2"/>
</dbReference>
<dbReference type="InterPro" id="IPR011701">
    <property type="entry name" value="MFS"/>
</dbReference>
<accession>A0A918MRM6</accession>
<reference evidence="2" key="1">
    <citation type="journal article" date="2014" name="Int. J. Syst. Evol. Microbiol.">
        <title>Complete genome sequence of Corynebacterium casei LMG S-19264T (=DSM 44701T), isolated from a smear-ripened cheese.</title>
        <authorList>
            <consortium name="US DOE Joint Genome Institute (JGI-PGF)"/>
            <person name="Walter F."/>
            <person name="Albersmeier A."/>
            <person name="Kalinowski J."/>
            <person name="Ruckert C."/>
        </authorList>
    </citation>
    <scope>NUCLEOTIDE SEQUENCE</scope>
    <source>
        <strain evidence="2">JCM 4490</strain>
    </source>
</reference>
<evidence type="ECO:0000256" key="1">
    <source>
        <dbReference type="SAM" id="Phobius"/>
    </source>
</evidence>
<dbReference type="GO" id="GO:0022857">
    <property type="term" value="F:transmembrane transporter activity"/>
    <property type="evidence" value="ECO:0007669"/>
    <property type="project" value="InterPro"/>
</dbReference>
<feature type="transmembrane region" description="Helical" evidence="1">
    <location>
        <begin position="273"/>
        <end position="295"/>
    </location>
</feature>
<dbReference type="InterPro" id="IPR036259">
    <property type="entry name" value="MFS_trans_sf"/>
</dbReference>
<organism evidence="2 3">
    <name type="scientific">Streptomyces lucensis JCM 4490</name>
    <dbReference type="NCBI Taxonomy" id="1306176"/>
    <lineage>
        <taxon>Bacteria</taxon>
        <taxon>Bacillati</taxon>
        <taxon>Actinomycetota</taxon>
        <taxon>Actinomycetes</taxon>
        <taxon>Kitasatosporales</taxon>
        <taxon>Streptomycetaceae</taxon>
        <taxon>Streptomyces</taxon>
    </lineage>
</organism>
<proteinExistence type="predicted"/>
<feature type="transmembrane region" description="Helical" evidence="1">
    <location>
        <begin position="243"/>
        <end position="266"/>
    </location>
</feature>
<dbReference type="EMBL" id="BMUE01000006">
    <property type="protein sequence ID" value="GGW53257.1"/>
    <property type="molecule type" value="Genomic_DNA"/>
</dbReference>
<dbReference type="RefSeq" id="WP_190016082.1">
    <property type="nucleotide sequence ID" value="NZ_BMUE01000006.1"/>
</dbReference>
<sequence>MFSTYRKLFAEPGIRSLTVIGLLAKMPGLGIASVLILHIVGNLHRGFAAGSVAAACWTAGAGLGAPLQGRGLDHYGLRRVFGLLVTAQAVFWSLGHLLPYPALLVAAFFGGLTTLPAFTVIRLALAGMVTEDNRHTAYAVDAMTTDIAYMVGPTVGILLASTASPTVAFLVMGGLQLLVGGAYLVLDPPLQRALPAAGAPKPGLRHWLSARMMCALGVTVATSIAVVGFEVAAIGTLQRHGQLAWSWLLLVLAGVASVAGGFLYGGMKRPPSVFAVTAALGLLCMPIGLATQWYWLCLLSVPANLFVAPALSASAGAVSGLAPDDSKGVAMGTYASAILVGNVIGSPIAGTGLDHGGPGTAFAVFGATAAAVAGLAFLCDTRLRARDKTMAPAAQELENSGATQ</sequence>
<reference evidence="2" key="2">
    <citation type="submission" date="2020-09" db="EMBL/GenBank/DDBJ databases">
        <authorList>
            <person name="Sun Q."/>
            <person name="Ohkuma M."/>
        </authorList>
    </citation>
    <scope>NUCLEOTIDE SEQUENCE</scope>
    <source>
        <strain evidence="2">JCM 4490</strain>
    </source>
</reference>
<dbReference type="PANTHER" id="PTHR23542">
    <property type="match status" value="1"/>
</dbReference>
<feature type="transmembrane region" description="Helical" evidence="1">
    <location>
        <begin position="301"/>
        <end position="322"/>
    </location>
</feature>
<keyword evidence="3" id="KW-1185">Reference proteome</keyword>
<comment type="caution">
    <text evidence="2">The sequence shown here is derived from an EMBL/GenBank/DDBJ whole genome shotgun (WGS) entry which is preliminary data.</text>
</comment>
<protein>
    <submittedName>
        <fullName evidence="2">MFS transporter</fullName>
    </submittedName>
</protein>
<feature type="transmembrane region" description="Helical" evidence="1">
    <location>
        <begin position="214"/>
        <end position="237"/>
    </location>
</feature>
<keyword evidence="1" id="KW-0472">Membrane</keyword>
<keyword evidence="1" id="KW-1133">Transmembrane helix</keyword>
<dbReference type="Proteomes" id="UP000620224">
    <property type="component" value="Unassembled WGS sequence"/>
</dbReference>
<feature type="transmembrane region" description="Helical" evidence="1">
    <location>
        <begin position="20"/>
        <end position="41"/>
    </location>
</feature>
<feature type="transmembrane region" description="Helical" evidence="1">
    <location>
        <begin position="329"/>
        <end position="349"/>
    </location>
</feature>
<name>A0A918MRM6_9ACTN</name>
<evidence type="ECO:0000313" key="3">
    <source>
        <dbReference type="Proteomes" id="UP000620224"/>
    </source>
</evidence>